<sequence length="237" mass="26856">MNNKQQKIISMFDEIASSYDLANRVMSCGIDISWRKKACNLAFKNLPKDSLNSLNILDVACGTGDMISHWQKNANGVKIHKIIGADPSSGMLEVAQKKFPHIHFIQCEATNLPFQNKEFDILSIAYGIRNVVERKKALEEFARVLKKDGILVILEFTKCENPGILEQFMGFYTKNILPFVGGIISKNYRAYKYLPDSIEEFLTAKKLNLELQESGFEPLYTKSFSANVCTLFVARKI</sequence>
<dbReference type="Proteomes" id="UP000255269">
    <property type="component" value="Unassembled WGS sequence"/>
</dbReference>
<evidence type="ECO:0000256" key="5">
    <source>
        <dbReference type="HAMAP-Rule" id="MF_01813"/>
    </source>
</evidence>
<proteinExistence type="inferred from homology"/>
<comment type="catalytic activity">
    <reaction evidence="5">
        <text>a 2-demethylmenaquinol + S-adenosyl-L-methionine = a menaquinol + S-adenosyl-L-homocysteine + H(+)</text>
        <dbReference type="Rhea" id="RHEA:42640"/>
        <dbReference type="Rhea" id="RHEA-COMP:9539"/>
        <dbReference type="Rhea" id="RHEA-COMP:9563"/>
        <dbReference type="ChEBI" id="CHEBI:15378"/>
        <dbReference type="ChEBI" id="CHEBI:18151"/>
        <dbReference type="ChEBI" id="CHEBI:55437"/>
        <dbReference type="ChEBI" id="CHEBI:57856"/>
        <dbReference type="ChEBI" id="CHEBI:59789"/>
        <dbReference type="EC" id="2.1.1.163"/>
    </reaction>
</comment>
<dbReference type="NCBIfam" id="NF001244">
    <property type="entry name" value="PRK00216.1-5"/>
    <property type="match status" value="1"/>
</dbReference>
<dbReference type="PANTHER" id="PTHR43591:SF24">
    <property type="entry name" value="2-METHOXY-6-POLYPRENYL-1,4-BENZOQUINOL METHYLASE, MITOCHONDRIAL"/>
    <property type="match status" value="1"/>
</dbReference>
<evidence type="ECO:0000256" key="4">
    <source>
        <dbReference type="ARBA" id="ARBA00022691"/>
    </source>
</evidence>
<dbReference type="EC" id="2.1.1.163" evidence="5"/>
<comment type="caution">
    <text evidence="5">Lacks conserved residue(s) required for the propagation of feature annotation.</text>
</comment>
<keyword evidence="3 5" id="KW-0808">Transferase</keyword>
<dbReference type="InterPro" id="IPR004033">
    <property type="entry name" value="UbiE/COQ5_MeTrFase"/>
</dbReference>
<dbReference type="UniPathway" id="UPA00079">
    <property type="reaction ID" value="UER00169"/>
</dbReference>
<dbReference type="InterPro" id="IPR029063">
    <property type="entry name" value="SAM-dependent_MTases_sf"/>
</dbReference>
<dbReference type="GO" id="GO:0009234">
    <property type="term" value="P:menaquinone biosynthetic process"/>
    <property type="evidence" value="ECO:0007669"/>
    <property type="project" value="UniProtKB-UniRule"/>
</dbReference>
<evidence type="ECO:0000313" key="6">
    <source>
        <dbReference type="EMBL" id="STQ87562.1"/>
    </source>
</evidence>
<dbReference type="Gene3D" id="3.40.50.150">
    <property type="entry name" value="Vaccinia Virus protein VP39"/>
    <property type="match status" value="1"/>
</dbReference>
<organism evidence="6 7">
    <name type="scientific">Helicobacter pullorum</name>
    <dbReference type="NCBI Taxonomy" id="35818"/>
    <lineage>
        <taxon>Bacteria</taxon>
        <taxon>Pseudomonadati</taxon>
        <taxon>Campylobacterota</taxon>
        <taxon>Epsilonproteobacteria</taxon>
        <taxon>Campylobacterales</taxon>
        <taxon>Helicobacteraceae</taxon>
        <taxon>Helicobacter</taxon>
    </lineage>
</organism>
<dbReference type="PROSITE" id="PS01184">
    <property type="entry name" value="UBIE_2"/>
    <property type="match status" value="1"/>
</dbReference>
<name>A0A377PYP8_9HELI</name>
<dbReference type="CDD" id="cd02440">
    <property type="entry name" value="AdoMet_MTases"/>
    <property type="match status" value="1"/>
</dbReference>
<protein>
    <recommendedName>
        <fullName evidence="5">Demethylmenaquinone methyltransferase</fullName>
        <ecNumber evidence="5">2.1.1.163</ecNumber>
    </recommendedName>
</protein>
<dbReference type="EMBL" id="UGJF01000001">
    <property type="protein sequence ID" value="STQ87562.1"/>
    <property type="molecule type" value="Genomic_DNA"/>
</dbReference>
<dbReference type="SUPFAM" id="SSF53335">
    <property type="entry name" value="S-adenosyl-L-methionine-dependent methyltransferases"/>
    <property type="match status" value="1"/>
</dbReference>
<keyword evidence="4 5" id="KW-0949">S-adenosyl-L-methionine</keyword>
<accession>A0A377PYP8</accession>
<evidence type="ECO:0000313" key="7">
    <source>
        <dbReference type="Proteomes" id="UP000255269"/>
    </source>
</evidence>
<dbReference type="Pfam" id="PF01209">
    <property type="entry name" value="Ubie_methyltran"/>
    <property type="match status" value="1"/>
</dbReference>
<reference evidence="6 7" key="1">
    <citation type="submission" date="2018-06" db="EMBL/GenBank/DDBJ databases">
        <authorList>
            <consortium name="Pathogen Informatics"/>
            <person name="Doyle S."/>
        </authorList>
    </citation>
    <scope>NUCLEOTIDE SEQUENCE [LARGE SCALE GENOMIC DNA]</scope>
    <source>
        <strain evidence="6 7">NCTC13156</strain>
    </source>
</reference>
<dbReference type="UniPathway" id="UPA00232"/>
<keyword evidence="1 5" id="KW-0474">Menaquinone biosynthesis</keyword>
<dbReference type="InterPro" id="IPR023576">
    <property type="entry name" value="UbiE/COQ5_MeTrFase_CS"/>
</dbReference>
<keyword evidence="6" id="KW-0830">Ubiquinone</keyword>
<evidence type="ECO:0000256" key="1">
    <source>
        <dbReference type="ARBA" id="ARBA00022428"/>
    </source>
</evidence>
<comment type="pathway">
    <text evidence="5">Quinol/quinone metabolism; menaquinone biosynthesis; menaquinol from 1,4-dihydroxy-2-naphthoate: step 2/2.</text>
</comment>
<dbReference type="RefSeq" id="WP_005022817.1">
    <property type="nucleotide sequence ID" value="NZ_CABKNZ010000040.1"/>
</dbReference>
<feature type="binding site" evidence="5">
    <location>
        <position position="63"/>
    </location>
    <ligand>
        <name>S-adenosyl-L-methionine</name>
        <dbReference type="ChEBI" id="CHEBI:59789"/>
    </ligand>
</feature>
<comment type="function">
    <text evidence="5">Methyltransferase required for the conversion of demethylmenaquinol (DMKH2) to menaquinol (MKH2).</text>
</comment>
<dbReference type="GO" id="GO:0032259">
    <property type="term" value="P:methylation"/>
    <property type="evidence" value="ECO:0007669"/>
    <property type="project" value="UniProtKB-KW"/>
</dbReference>
<dbReference type="PROSITE" id="PS51608">
    <property type="entry name" value="SAM_MT_UBIE"/>
    <property type="match status" value="1"/>
</dbReference>
<dbReference type="GO" id="GO:0043770">
    <property type="term" value="F:demethylmenaquinone methyltransferase activity"/>
    <property type="evidence" value="ECO:0007669"/>
    <property type="project" value="UniProtKB-UniRule"/>
</dbReference>
<dbReference type="AlphaFoldDB" id="A0A377PYP8"/>
<feature type="binding site" evidence="5">
    <location>
        <position position="86"/>
    </location>
    <ligand>
        <name>S-adenosyl-L-methionine</name>
        <dbReference type="ChEBI" id="CHEBI:59789"/>
    </ligand>
</feature>
<dbReference type="NCBIfam" id="TIGR01934">
    <property type="entry name" value="MenG_MenH_UbiE"/>
    <property type="match status" value="1"/>
</dbReference>
<dbReference type="PANTHER" id="PTHR43591">
    <property type="entry name" value="METHYLTRANSFERASE"/>
    <property type="match status" value="1"/>
</dbReference>
<gene>
    <name evidence="6" type="primary">ubiE</name>
    <name evidence="5" type="synonym">menG</name>
    <name evidence="6" type="ORF">NCTC13156_00381</name>
</gene>
<dbReference type="PROSITE" id="PS01183">
    <property type="entry name" value="UBIE_1"/>
    <property type="match status" value="1"/>
</dbReference>
<keyword evidence="2 5" id="KW-0489">Methyltransferase</keyword>
<comment type="similarity">
    <text evidence="5">Belongs to the class I-like SAM-binding methyltransferase superfamily. MenG/UbiE family.</text>
</comment>
<dbReference type="GO" id="GO:0008425">
    <property type="term" value="F:2-methoxy-6-polyprenyl-1,4-benzoquinol methyltransferase activity"/>
    <property type="evidence" value="ECO:0007669"/>
    <property type="project" value="TreeGrafter"/>
</dbReference>
<evidence type="ECO:0000256" key="2">
    <source>
        <dbReference type="ARBA" id="ARBA00022603"/>
    </source>
</evidence>
<evidence type="ECO:0000256" key="3">
    <source>
        <dbReference type="ARBA" id="ARBA00022679"/>
    </source>
</evidence>
<dbReference type="HAMAP" id="MF_01813">
    <property type="entry name" value="MenG_UbiE_methyltr"/>
    <property type="match status" value="1"/>
</dbReference>